<evidence type="ECO:0000256" key="11">
    <source>
        <dbReference type="PIRSR" id="PIRSR605478-2"/>
    </source>
</evidence>
<evidence type="ECO:0000259" key="16">
    <source>
        <dbReference type="SMART" id="SM00861"/>
    </source>
</evidence>
<dbReference type="EMBL" id="RSCD01000023">
    <property type="protein sequence ID" value="RSH83886.1"/>
    <property type="molecule type" value="Genomic_DNA"/>
</dbReference>
<dbReference type="Gene3D" id="3.40.50.970">
    <property type="match status" value="2"/>
</dbReference>
<dbReference type="Proteomes" id="UP000279259">
    <property type="component" value="Unassembled WGS sequence"/>
</dbReference>
<evidence type="ECO:0000256" key="12">
    <source>
        <dbReference type="PIRSR" id="PIRSR605478-3"/>
    </source>
</evidence>
<dbReference type="PROSITE" id="PS00802">
    <property type="entry name" value="TRANSKETOLASE_2"/>
    <property type="match status" value="1"/>
</dbReference>
<evidence type="ECO:0000256" key="14">
    <source>
        <dbReference type="PIRSR" id="PIRSR605478-5"/>
    </source>
</evidence>
<feature type="binding site" evidence="12">
    <location>
        <position position="75"/>
    </location>
    <ligand>
        <name>thiamine diphosphate</name>
        <dbReference type="ChEBI" id="CHEBI:58937"/>
    </ligand>
</feature>
<dbReference type="GO" id="GO:0046872">
    <property type="term" value="F:metal ion binding"/>
    <property type="evidence" value="ECO:0007669"/>
    <property type="project" value="UniProtKB-KW"/>
</dbReference>
<dbReference type="InterPro" id="IPR020826">
    <property type="entry name" value="Transketolase_BS"/>
</dbReference>
<dbReference type="Pfam" id="PF22613">
    <property type="entry name" value="Transketolase_C_1"/>
    <property type="match status" value="1"/>
</dbReference>
<evidence type="ECO:0000256" key="1">
    <source>
        <dbReference type="ARBA" id="ARBA00001941"/>
    </source>
</evidence>
<dbReference type="SUPFAM" id="SSF52518">
    <property type="entry name" value="Thiamin diphosphate-binding fold (THDP-binding)"/>
    <property type="match status" value="2"/>
</dbReference>
<feature type="active site" description="Proton donor" evidence="10">
    <location>
        <position position="424"/>
    </location>
</feature>
<dbReference type="InterPro" id="IPR005475">
    <property type="entry name" value="Transketolase-like_Pyr-bd"/>
</dbReference>
<dbReference type="FunFam" id="3.40.50.970:FF:000003">
    <property type="entry name" value="Transketolase"/>
    <property type="match status" value="1"/>
</dbReference>
<dbReference type="GO" id="GO:0004802">
    <property type="term" value="F:transketolase activity"/>
    <property type="evidence" value="ECO:0007669"/>
    <property type="project" value="UniProtKB-EC"/>
</dbReference>
<evidence type="ECO:0000256" key="5">
    <source>
        <dbReference type="ARBA" id="ARBA00022679"/>
    </source>
</evidence>
<evidence type="ECO:0000313" key="18">
    <source>
        <dbReference type="Proteomes" id="UP000279259"/>
    </source>
</evidence>
<evidence type="ECO:0000256" key="15">
    <source>
        <dbReference type="RuleBase" id="RU004996"/>
    </source>
</evidence>
<name>A0A427XYC6_9TREE</name>
<dbReference type="FunFam" id="3.40.50.920:FF:000003">
    <property type="entry name" value="Transketolase"/>
    <property type="match status" value="1"/>
</dbReference>
<dbReference type="Pfam" id="PF02779">
    <property type="entry name" value="Transket_pyr"/>
    <property type="match status" value="1"/>
</dbReference>
<feature type="binding site" evidence="11">
    <location>
        <position position="474"/>
    </location>
    <ligand>
        <name>substrate</name>
    </ligand>
</feature>
<keyword evidence="5 15" id="KW-0808">Transferase</keyword>
<sequence>MSTTSTGSLGNQDLVAVNTIRALAADVVAKANSGHPGAPMGLAPAAHVLWTRFMQFNAKNPKWINRDRFVLSNGHACALQYIMLHLSGYAVSMDDLKQFRQVDSITPGHPENGVTPGIEVTTGPLGQGISNAVGLAIAQAHMGAVYNKDGFDLINNHTFVFVGDGCLQEGVASEACSLAGHLKLGNLIAIYDDNKITIDGDTAVSFTEDVEMRFRSYGWNVLHVEKGDVDFAAIEGAISEAKSNPSAPTIINLKTTIGFGSLKAGGHDVHGAPLKKDDIVQLKTKFGFNPEESFAVPSGTYDLYHKVAEKGAKIEAEWNDLFKAYSDKYPTEAAELQRRIDGRLPEGWEKALPTYTTSDPAVGSRKLSETTISKLAEILPELVGGSADLTGSNLTRWKGAEDFQHPSTGLGSYKGRYFRFGVREHGMTAICNGLAAYGGIIPFGATFLNFVSYAAGAVRLSALSHLRVLNVATHDSIGLGEDGPTHQPVETAAWLRAVPNLAFWRPADGNETSASYLVAILSQHTPSVLAFSRQNLPQLANSTIEKATKGAYVLEEVANADVTLISTGSEVPLCLEALQQLKEQGIKARLVSMPCMEVFNTQSREYKLSVIPSGAPVMSVEAYSTFGWGAYSHEHFGLKAWGASGPYDKVYAKFGLTPDGIAKRAAKVVDFYKKRGQPVFSPLISALDEISE</sequence>
<evidence type="ECO:0000256" key="8">
    <source>
        <dbReference type="ARBA" id="ARBA00023052"/>
    </source>
</evidence>
<dbReference type="OrthoDB" id="10267175at2759"/>
<comment type="similarity">
    <text evidence="2 15">Belongs to the transketolase family.</text>
</comment>
<dbReference type="InterPro" id="IPR005478">
    <property type="entry name" value="Transketolase_bac-like"/>
</dbReference>
<evidence type="ECO:0000256" key="7">
    <source>
        <dbReference type="ARBA" id="ARBA00022842"/>
    </source>
</evidence>
<feature type="binding site" evidence="13">
    <location>
        <position position="196"/>
    </location>
    <ligand>
        <name>Mg(2+)</name>
        <dbReference type="ChEBI" id="CHEBI:18420"/>
    </ligand>
</feature>
<dbReference type="InterPro" id="IPR005474">
    <property type="entry name" value="Transketolase_N"/>
</dbReference>
<feature type="binding site" evidence="13">
    <location>
        <position position="194"/>
    </location>
    <ligand>
        <name>Mg(2+)</name>
        <dbReference type="ChEBI" id="CHEBI:18420"/>
    </ligand>
</feature>
<dbReference type="InterPro" id="IPR049557">
    <property type="entry name" value="Transketolase_CS"/>
</dbReference>
<evidence type="ECO:0000256" key="9">
    <source>
        <dbReference type="ARBA" id="ARBA00049473"/>
    </source>
</evidence>
<keyword evidence="7 13" id="KW-0460">Magnesium</keyword>
<dbReference type="InterPro" id="IPR033247">
    <property type="entry name" value="Transketolase_fam"/>
</dbReference>
<dbReference type="NCBIfam" id="TIGR00232">
    <property type="entry name" value="tktlase_bact"/>
    <property type="match status" value="1"/>
</dbReference>
<evidence type="ECO:0000256" key="6">
    <source>
        <dbReference type="ARBA" id="ARBA00022723"/>
    </source>
</evidence>
<evidence type="ECO:0000256" key="4">
    <source>
        <dbReference type="ARBA" id="ARBA00013152"/>
    </source>
</evidence>
<feature type="binding site" evidence="11">
    <location>
        <position position="365"/>
    </location>
    <ligand>
        <name>substrate</name>
    </ligand>
</feature>
<organism evidence="17 18">
    <name type="scientific">Saitozyma podzolica</name>
    <dbReference type="NCBI Taxonomy" id="1890683"/>
    <lineage>
        <taxon>Eukaryota</taxon>
        <taxon>Fungi</taxon>
        <taxon>Dikarya</taxon>
        <taxon>Basidiomycota</taxon>
        <taxon>Agaricomycotina</taxon>
        <taxon>Tremellomycetes</taxon>
        <taxon>Tremellales</taxon>
        <taxon>Trimorphomycetaceae</taxon>
        <taxon>Saitozyma</taxon>
    </lineage>
</organism>
<dbReference type="PROSITE" id="PS00801">
    <property type="entry name" value="TRANSKETOLASE_1"/>
    <property type="match status" value="1"/>
</dbReference>
<comment type="subunit">
    <text evidence="3 15">Homodimer.</text>
</comment>
<comment type="cofactor">
    <cofactor evidence="1">
        <name>Co(2+)</name>
        <dbReference type="ChEBI" id="CHEBI:48828"/>
    </cofactor>
</comment>
<evidence type="ECO:0000256" key="10">
    <source>
        <dbReference type="PIRSR" id="PIRSR605478-1"/>
    </source>
</evidence>
<dbReference type="AlphaFoldDB" id="A0A427XYC6"/>
<evidence type="ECO:0000256" key="2">
    <source>
        <dbReference type="ARBA" id="ARBA00007131"/>
    </source>
</evidence>
<feature type="binding site" evidence="11">
    <location>
        <position position="270"/>
    </location>
    <ligand>
        <name>substrate</name>
    </ligand>
</feature>
<comment type="cofactor">
    <cofactor evidence="12">
        <name>thiamine diphosphate</name>
        <dbReference type="ChEBI" id="CHEBI:58937"/>
    </cofactor>
    <text evidence="12">Binds 1 thiamine pyrophosphate per subunit. During the reaction, the substrate forms a covalent intermediate with the cofactor.</text>
</comment>
<feature type="domain" description="Transketolase-like pyrimidine-binding" evidence="16">
    <location>
        <begin position="362"/>
        <end position="538"/>
    </location>
</feature>
<feature type="binding site" evidence="11">
    <location>
        <position position="392"/>
    </location>
    <ligand>
        <name>substrate</name>
    </ligand>
</feature>
<dbReference type="EC" id="2.2.1.1" evidence="4 15"/>
<keyword evidence="15" id="KW-0106">Calcium</keyword>
<proteinExistence type="inferred from homology"/>
<dbReference type="CDD" id="cd02012">
    <property type="entry name" value="TPP_TK"/>
    <property type="match status" value="1"/>
</dbReference>
<feature type="site" description="Important for catalytic activity" evidence="14">
    <location>
        <position position="270"/>
    </location>
</feature>
<dbReference type="InterPro" id="IPR055152">
    <property type="entry name" value="Transketolase-like_C_2"/>
</dbReference>
<dbReference type="Pfam" id="PF00456">
    <property type="entry name" value="Transketolase_N"/>
    <property type="match status" value="1"/>
</dbReference>
<feature type="binding site" evidence="11">
    <location>
        <position position="35"/>
    </location>
    <ligand>
        <name>substrate</name>
    </ligand>
</feature>
<dbReference type="SUPFAM" id="SSF52922">
    <property type="entry name" value="TK C-terminal domain-like"/>
    <property type="match status" value="1"/>
</dbReference>
<comment type="function">
    <text evidence="15">Catalyzes the transfer of a two-carbon ketol group from a ketose donor to an aldose acceptor, via a covalent intermediate with the cofactor thiamine pyrophosphate.</text>
</comment>
<dbReference type="GO" id="GO:0005829">
    <property type="term" value="C:cytosol"/>
    <property type="evidence" value="ECO:0007669"/>
    <property type="project" value="TreeGrafter"/>
</dbReference>
<dbReference type="FunFam" id="3.40.50.970:FF:000004">
    <property type="entry name" value="Transketolase"/>
    <property type="match status" value="1"/>
</dbReference>
<dbReference type="GO" id="GO:0006098">
    <property type="term" value="P:pentose-phosphate shunt"/>
    <property type="evidence" value="ECO:0007669"/>
    <property type="project" value="TreeGrafter"/>
</dbReference>
<keyword evidence="18" id="KW-1185">Reference proteome</keyword>
<dbReference type="InterPro" id="IPR009014">
    <property type="entry name" value="Transketo_C/PFOR_II"/>
</dbReference>
<dbReference type="CDD" id="cd07033">
    <property type="entry name" value="TPP_PYR_DXS_TK_like"/>
    <property type="match status" value="1"/>
</dbReference>
<accession>A0A427XYC6</accession>
<feature type="binding site" evidence="12">
    <location>
        <begin position="123"/>
        <end position="125"/>
    </location>
    <ligand>
        <name>thiamine diphosphate</name>
        <dbReference type="ChEBI" id="CHEBI:58937"/>
    </ligand>
</feature>
<dbReference type="PANTHER" id="PTHR43522">
    <property type="entry name" value="TRANSKETOLASE"/>
    <property type="match status" value="1"/>
</dbReference>
<comment type="cofactor">
    <cofactor evidence="15">
        <name>Mg(2+)</name>
        <dbReference type="ChEBI" id="CHEBI:18420"/>
    </cofactor>
    <cofactor evidence="15">
        <name>Ca(2+)</name>
        <dbReference type="ChEBI" id="CHEBI:29108"/>
    </cofactor>
    <cofactor evidence="15">
        <name>Mn(2+)</name>
        <dbReference type="ChEBI" id="CHEBI:29035"/>
    </cofactor>
    <cofactor evidence="15">
        <name>Co(2+)</name>
        <dbReference type="ChEBI" id="CHEBI:48828"/>
    </cofactor>
    <text evidence="15">Binds 1 Mg(2+) ion per subunit. Can also utilize other divalent metal cations, such as Ca(2+), Mn(2+) and Co(2+).</text>
</comment>
<keyword evidence="8 12" id="KW-0786">Thiamine pyrophosphate</keyword>
<gene>
    <name evidence="17" type="primary">TKL1_1</name>
    <name evidence="17" type="ORF">EHS25_005501</name>
</gene>
<protein>
    <recommendedName>
        <fullName evidence="4 15">Transketolase</fullName>
        <ecNumber evidence="4 15">2.2.1.1</ecNumber>
    </recommendedName>
</protein>
<feature type="binding site" evidence="12">
    <location>
        <position position="270"/>
    </location>
    <ligand>
        <name>thiamine diphosphate</name>
        <dbReference type="ChEBI" id="CHEBI:58937"/>
    </ligand>
</feature>
<dbReference type="SMART" id="SM00861">
    <property type="entry name" value="Transket_pyr"/>
    <property type="match status" value="1"/>
</dbReference>
<comment type="catalytic activity">
    <reaction evidence="9 15">
        <text>D-sedoheptulose 7-phosphate + D-glyceraldehyde 3-phosphate = aldehydo-D-ribose 5-phosphate + D-xylulose 5-phosphate</text>
        <dbReference type="Rhea" id="RHEA:10508"/>
        <dbReference type="ChEBI" id="CHEBI:57483"/>
        <dbReference type="ChEBI" id="CHEBI:57737"/>
        <dbReference type="ChEBI" id="CHEBI:58273"/>
        <dbReference type="ChEBI" id="CHEBI:59776"/>
        <dbReference type="EC" id="2.2.1.1"/>
    </reaction>
</comment>
<feature type="binding site" evidence="11">
    <location>
        <position position="486"/>
    </location>
    <ligand>
        <name>substrate</name>
    </ligand>
</feature>
<feature type="binding site" evidence="11">
    <location>
        <position position="533"/>
    </location>
    <ligand>
        <name>substrate</name>
    </ligand>
</feature>
<evidence type="ECO:0000256" key="3">
    <source>
        <dbReference type="ARBA" id="ARBA00011738"/>
    </source>
</evidence>
<feature type="binding site" evidence="12">
    <location>
        <position position="165"/>
    </location>
    <ligand>
        <name>thiamine diphosphate</name>
        <dbReference type="ChEBI" id="CHEBI:58937"/>
    </ligand>
</feature>
<comment type="cofactor">
    <cofactor evidence="13">
        <name>Mg(2+)</name>
        <dbReference type="ChEBI" id="CHEBI:18420"/>
    </cofactor>
    <text evidence="13">Binds 1 Mg(2+) ion per subunit. Can also utilize other divalent metal cations, such as Ca(2+), Mn(2+) and Co(2+).</text>
</comment>
<feature type="binding site" evidence="12">
    <location>
        <position position="450"/>
    </location>
    <ligand>
        <name>thiamine diphosphate</name>
        <dbReference type="ChEBI" id="CHEBI:58937"/>
    </ligand>
</feature>
<feature type="binding site" evidence="13">
    <location>
        <position position="164"/>
    </location>
    <ligand>
        <name>Mg(2+)</name>
        <dbReference type="ChEBI" id="CHEBI:18420"/>
    </ligand>
</feature>
<dbReference type="GO" id="GO:0005634">
    <property type="term" value="C:nucleus"/>
    <property type="evidence" value="ECO:0007669"/>
    <property type="project" value="TreeGrafter"/>
</dbReference>
<feature type="site" description="Important for catalytic activity" evidence="14">
    <location>
        <position position="35"/>
    </location>
</feature>
<evidence type="ECO:0000256" key="13">
    <source>
        <dbReference type="PIRSR" id="PIRSR605478-4"/>
    </source>
</evidence>
<reference evidence="17 18" key="1">
    <citation type="submission" date="2018-11" db="EMBL/GenBank/DDBJ databases">
        <title>Genome sequence of Saitozyma podzolica DSM 27192.</title>
        <authorList>
            <person name="Aliyu H."/>
            <person name="Gorte O."/>
            <person name="Ochsenreither K."/>
        </authorList>
    </citation>
    <scope>NUCLEOTIDE SEQUENCE [LARGE SCALE GENOMIC DNA]</scope>
    <source>
        <strain evidence="17 18">DSM 27192</strain>
    </source>
</reference>
<dbReference type="Gene3D" id="3.40.50.920">
    <property type="match status" value="1"/>
</dbReference>
<feature type="binding site" evidence="11">
    <location>
        <position position="482"/>
    </location>
    <ligand>
        <name>substrate</name>
    </ligand>
</feature>
<dbReference type="STRING" id="1890683.A0A427XYC6"/>
<feature type="binding site" evidence="12">
    <location>
        <position position="194"/>
    </location>
    <ligand>
        <name>thiamine diphosphate</name>
        <dbReference type="ChEBI" id="CHEBI:58937"/>
    </ligand>
</feature>
<keyword evidence="6 13" id="KW-0479">Metal-binding</keyword>
<evidence type="ECO:0000313" key="17">
    <source>
        <dbReference type="EMBL" id="RSH83886.1"/>
    </source>
</evidence>
<dbReference type="InterPro" id="IPR029061">
    <property type="entry name" value="THDP-binding"/>
</dbReference>
<comment type="caution">
    <text evidence="17">The sequence shown here is derived from an EMBL/GenBank/DDBJ whole genome shotgun (WGS) entry which is preliminary data.</text>
</comment>
<dbReference type="PANTHER" id="PTHR43522:SF2">
    <property type="entry name" value="TRANSKETOLASE 1-RELATED"/>
    <property type="match status" value="1"/>
</dbReference>